<evidence type="ECO:0000313" key="2">
    <source>
        <dbReference type="Proteomes" id="UP000789375"/>
    </source>
</evidence>
<comment type="caution">
    <text evidence="1">The sequence shown here is derived from an EMBL/GenBank/DDBJ whole genome shotgun (WGS) entry which is preliminary data.</text>
</comment>
<gene>
    <name evidence="1" type="ORF">FMOSSE_LOCUS7887</name>
</gene>
<keyword evidence="2" id="KW-1185">Reference proteome</keyword>
<proteinExistence type="predicted"/>
<organism evidence="1 2">
    <name type="scientific">Funneliformis mosseae</name>
    <name type="common">Endomycorrhizal fungus</name>
    <name type="synonym">Glomus mosseae</name>
    <dbReference type="NCBI Taxonomy" id="27381"/>
    <lineage>
        <taxon>Eukaryota</taxon>
        <taxon>Fungi</taxon>
        <taxon>Fungi incertae sedis</taxon>
        <taxon>Mucoromycota</taxon>
        <taxon>Glomeromycotina</taxon>
        <taxon>Glomeromycetes</taxon>
        <taxon>Glomerales</taxon>
        <taxon>Glomeraceae</taxon>
        <taxon>Funneliformis</taxon>
    </lineage>
</organism>
<dbReference type="AlphaFoldDB" id="A0A9N9BVJ1"/>
<evidence type="ECO:0000313" key="1">
    <source>
        <dbReference type="EMBL" id="CAG8579704.1"/>
    </source>
</evidence>
<dbReference type="EMBL" id="CAJVPP010001936">
    <property type="protein sequence ID" value="CAG8579704.1"/>
    <property type="molecule type" value="Genomic_DNA"/>
</dbReference>
<dbReference type="Proteomes" id="UP000789375">
    <property type="component" value="Unassembled WGS sequence"/>
</dbReference>
<name>A0A9N9BVJ1_FUNMO</name>
<sequence length="78" mass="8594">MSEKFFWKTAAKVGTVRGSGYALPFSAENFNQILTGYQTPEQITGLQTPRRTELGYQTAKKENLGHERGAISTEVLAA</sequence>
<accession>A0A9N9BVJ1</accession>
<protein>
    <submittedName>
        <fullName evidence="1">7707_t:CDS:1</fullName>
    </submittedName>
</protein>
<reference evidence="1" key="1">
    <citation type="submission" date="2021-06" db="EMBL/GenBank/DDBJ databases">
        <authorList>
            <person name="Kallberg Y."/>
            <person name="Tangrot J."/>
            <person name="Rosling A."/>
        </authorList>
    </citation>
    <scope>NUCLEOTIDE SEQUENCE</scope>
    <source>
        <strain evidence="1">87-6 pot B 2015</strain>
    </source>
</reference>